<dbReference type="InterPro" id="IPR003346">
    <property type="entry name" value="Transposase_20"/>
</dbReference>
<dbReference type="GO" id="GO:0006313">
    <property type="term" value="P:DNA transposition"/>
    <property type="evidence" value="ECO:0007669"/>
    <property type="project" value="InterPro"/>
</dbReference>
<accession>A0A4S3M0U6</accession>
<dbReference type="InterPro" id="IPR047650">
    <property type="entry name" value="Transpos_IS110"/>
</dbReference>
<evidence type="ECO:0000259" key="1">
    <source>
        <dbReference type="Pfam" id="PF02371"/>
    </source>
</evidence>
<dbReference type="PANTHER" id="PTHR33055:SF13">
    <property type="entry name" value="TRANSPOSASE"/>
    <property type="match status" value="1"/>
</dbReference>
<dbReference type="EMBL" id="SSMC01000002">
    <property type="protein sequence ID" value="THD67633.1"/>
    <property type="molecule type" value="Genomic_DNA"/>
</dbReference>
<proteinExistence type="predicted"/>
<dbReference type="GO" id="GO:0003677">
    <property type="term" value="F:DNA binding"/>
    <property type="evidence" value="ECO:0007669"/>
    <property type="project" value="InterPro"/>
</dbReference>
<evidence type="ECO:0000313" key="2">
    <source>
        <dbReference type="EMBL" id="THD67633.1"/>
    </source>
</evidence>
<dbReference type="PANTHER" id="PTHR33055">
    <property type="entry name" value="TRANSPOSASE FOR INSERTION SEQUENCE ELEMENT IS1111A"/>
    <property type="match status" value="1"/>
</dbReference>
<dbReference type="GO" id="GO:0004803">
    <property type="term" value="F:transposase activity"/>
    <property type="evidence" value="ECO:0007669"/>
    <property type="project" value="InterPro"/>
</dbReference>
<comment type="caution">
    <text evidence="2">The sequence shown here is derived from an EMBL/GenBank/DDBJ whole genome shotgun (WGS) entry which is preliminary data.</text>
</comment>
<keyword evidence="3" id="KW-1185">Reference proteome</keyword>
<dbReference type="Pfam" id="PF02371">
    <property type="entry name" value="Transposase_20"/>
    <property type="match status" value="1"/>
</dbReference>
<dbReference type="Proteomes" id="UP000305939">
    <property type="component" value="Unassembled WGS sequence"/>
</dbReference>
<gene>
    <name evidence="2" type="ORF">E7Z59_08215</name>
</gene>
<dbReference type="AlphaFoldDB" id="A0A4S3M0U6"/>
<name>A0A4S3M0U6_9FLAO</name>
<feature type="domain" description="Transposase IS116/IS110/IS902 C-terminal" evidence="1">
    <location>
        <begin position="28"/>
        <end position="113"/>
    </location>
</feature>
<dbReference type="RefSeq" id="WP_136335838.1">
    <property type="nucleotide sequence ID" value="NZ_QXMP01000008.1"/>
</dbReference>
<protein>
    <submittedName>
        <fullName evidence="2">IS110 family transposase</fullName>
    </submittedName>
</protein>
<reference evidence="2 3" key="1">
    <citation type="submission" date="2019-04" db="EMBL/GenBank/DDBJ databases">
        <title>Draft genome sequence of Robertkochia marina CC-AMO-30D.</title>
        <authorList>
            <person name="Hameed A."/>
            <person name="Lin S.-Y."/>
            <person name="Shahina M."/>
            <person name="Lai W.-A."/>
            <person name="Young C.-C."/>
        </authorList>
    </citation>
    <scope>NUCLEOTIDE SEQUENCE [LARGE SCALE GENOMIC DNA]</scope>
    <source>
        <strain evidence="2 3">CC-AMO-30D</strain>
    </source>
</reference>
<organism evidence="2 3">
    <name type="scientific">Robertkochia marina</name>
    <dbReference type="NCBI Taxonomy" id="1227945"/>
    <lineage>
        <taxon>Bacteria</taxon>
        <taxon>Pseudomonadati</taxon>
        <taxon>Bacteroidota</taxon>
        <taxon>Flavobacteriia</taxon>
        <taxon>Flavobacteriales</taxon>
        <taxon>Flavobacteriaceae</taxon>
        <taxon>Robertkochia</taxon>
    </lineage>
</organism>
<evidence type="ECO:0000313" key="3">
    <source>
        <dbReference type="Proteomes" id="UP000305939"/>
    </source>
</evidence>
<sequence length="167" mass="18573">MLNKQIAQVEKEMQELMETDPEFMQKMDYLISIPGISLVAAATVIGETLGFKDITSAIPLASHLGYDAVLRESGTMKGKSKISKKGNHHIRAVLHMPSMTAVRCNPTLKPFYQRLRSTKSTPIIGQVATQGKLLLLMYALEKVKPITLQFIIKKNSKPKELAAQDSY</sequence>
<dbReference type="OrthoDB" id="964423at2"/>